<feature type="transmembrane region" description="Helical" evidence="9">
    <location>
        <begin position="120"/>
        <end position="144"/>
    </location>
</feature>
<dbReference type="GO" id="GO:0005886">
    <property type="term" value="C:plasma membrane"/>
    <property type="evidence" value="ECO:0007669"/>
    <property type="project" value="UniProtKB-SubCell"/>
</dbReference>
<dbReference type="PANTHER" id="PTHR30625:SF15">
    <property type="entry name" value="BIOPOLYMER TRANSPORT PROTEIN EXBB"/>
    <property type="match status" value="1"/>
</dbReference>
<dbReference type="PANTHER" id="PTHR30625">
    <property type="entry name" value="PROTEIN TOLQ"/>
    <property type="match status" value="1"/>
</dbReference>
<evidence type="ECO:0000256" key="1">
    <source>
        <dbReference type="ARBA" id="ARBA00004651"/>
    </source>
</evidence>
<sequence>MLEKILTGGPIMVPLVICSLISLAVVYDRWTAFRVNRKTDTRALRSKVLTHLRNNDIQGAVTECESSNGPIASVLLAGLRSYSHLHGKEESSETMRLVVGQVMEDYSAQAMSVVNKRLDVLTTIGTAAPLLGMTGTVTGMIASFAGLADAGSVGGSGGAVADGIAEAMVTTAVGLIVALLAVIPQSVFNRWSDEIELEIEEGTSEVVEFILTHH</sequence>
<dbReference type="RefSeq" id="WP_105042241.1">
    <property type="nucleotide sequence ID" value="NZ_MQWA01000001.1"/>
</dbReference>
<keyword evidence="6 9" id="KW-1133">Transmembrane helix</keyword>
<evidence type="ECO:0000313" key="12">
    <source>
        <dbReference type="Proteomes" id="UP000239907"/>
    </source>
</evidence>
<dbReference type="OrthoDB" id="4045at2"/>
<comment type="subcellular location">
    <subcellularLocation>
        <location evidence="1">Cell membrane</location>
        <topology evidence="1">Multi-pass membrane protein</topology>
    </subcellularLocation>
    <subcellularLocation>
        <location evidence="8">Membrane</location>
        <topology evidence="8">Multi-pass membrane protein</topology>
    </subcellularLocation>
</comment>
<evidence type="ECO:0000256" key="3">
    <source>
        <dbReference type="ARBA" id="ARBA00022475"/>
    </source>
</evidence>
<accession>A0A2S7U032</accession>
<keyword evidence="12" id="KW-1185">Reference proteome</keyword>
<feature type="domain" description="MotA/TolQ/ExbB proton channel" evidence="10">
    <location>
        <begin position="68"/>
        <end position="200"/>
    </location>
</feature>
<evidence type="ECO:0000256" key="7">
    <source>
        <dbReference type="ARBA" id="ARBA00023136"/>
    </source>
</evidence>
<keyword evidence="7 9" id="KW-0472">Membrane</keyword>
<reference evidence="11 12" key="1">
    <citation type="submission" date="2016-12" db="EMBL/GenBank/DDBJ databases">
        <title>Study of bacterial adaptation to deep sea.</title>
        <authorList>
            <person name="Song J."/>
            <person name="Yoshizawa S."/>
            <person name="Kogure K."/>
        </authorList>
    </citation>
    <scope>NUCLEOTIDE SEQUENCE [LARGE SCALE GENOMIC DNA]</scope>
    <source>
        <strain evidence="11 12">SAORIC-165</strain>
    </source>
</reference>
<comment type="similarity">
    <text evidence="8">Belongs to the exbB/tolQ family.</text>
</comment>
<name>A0A2S7U032_9BACT</name>
<dbReference type="EMBL" id="MQWA01000001">
    <property type="protein sequence ID" value="PQJ27754.1"/>
    <property type="molecule type" value="Genomic_DNA"/>
</dbReference>
<dbReference type="InterPro" id="IPR050790">
    <property type="entry name" value="ExbB/TolQ_transport"/>
</dbReference>
<evidence type="ECO:0000256" key="4">
    <source>
        <dbReference type="ARBA" id="ARBA00022692"/>
    </source>
</evidence>
<keyword evidence="4 9" id="KW-0812">Transmembrane</keyword>
<dbReference type="Proteomes" id="UP000239907">
    <property type="component" value="Unassembled WGS sequence"/>
</dbReference>
<keyword evidence="3" id="KW-1003">Cell membrane</keyword>
<feature type="transmembrane region" description="Helical" evidence="9">
    <location>
        <begin position="6"/>
        <end position="27"/>
    </location>
</feature>
<evidence type="ECO:0000256" key="8">
    <source>
        <dbReference type="RuleBase" id="RU004057"/>
    </source>
</evidence>
<dbReference type="Pfam" id="PF01618">
    <property type="entry name" value="MotA_ExbB"/>
    <property type="match status" value="1"/>
</dbReference>
<feature type="transmembrane region" description="Helical" evidence="9">
    <location>
        <begin position="164"/>
        <end position="183"/>
    </location>
</feature>
<gene>
    <name evidence="11" type="ORF">BSZ32_04045</name>
</gene>
<dbReference type="AlphaFoldDB" id="A0A2S7U032"/>
<evidence type="ECO:0000256" key="6">
    <source>
        <dbReference type="ARBA" id="ARBA00022989"/>
    </source>
</evidence>
<evidence type="ECO:0000256" key="9">
    <source>
        <dbReference type="SAM" id="Phobius"/>
    </source>
</evidence>
<evidence type="ECO:0000313" key="11">
    <source>
        <dbReference type="EMBL" id="PQJ27754.1"/>
    </source>
</evidence>
<proteinExistence type="inferred from homology"/>
<evidence type="ECO:0000256" key="5">
    <source>
        <dbReference type="ARBA" id="ARBA00022927"/>
    </source>
</evidence>
<organism evidence="11 12">
    <name type="scientific">Rubritalea profundi</name>
    <dbReference type="NCBI Taxonomy" id="1658618"/>
    <lineage>
        <taxon>Bacteria</taxon>
        <taxon>Pseudomonadati</taxon>
        <taxon>Verrucomicrobiota</taxon>
        <taxon>Verrucomicrobiia</taxon>
        <taxon>Verrucomicrobiales</taxon>
        <taxon>Rubritaleaceae</taxon>
        <taxon>Rubritalea</taxon>
    </lineage>
</organism>
<comment type="caution">
    <text evidence="11">The sequence shown here is derived from an EMBL/GenBank/DDBJ whole genome shotgun (WGS) entry which is preliminary data.</text>
</comment>
<dbReference type="GO" id="GO:0017038">
    <property type="term" value="P:protein import"/>
    <property type="evidence" value="ECO:0007669"/>
    <property type="project" value="TreeGrafter"/>
</dbReference>
<keyword evidence="5 8" id="KW-0653">Protein transport</keyword>
<dbReference type="InterPro" id="IPR002898">
    <property type="entry name" value="MotA_ExbB_proton_chnl"/>
</dbReference>
<keyword evidence="2 8" id="KW-0813">Transport</keyword>
<evidence type="ECO:0000259" key="10">
    <source>
        <dbReference type="Pfam" id="PF01618"/>
    </source>
</evidence>
<evidence type="ECO:0000256" key="2">
    <source>
        <dbReference type="ARBA" id="ARBA00022448"/>
    </source>
</evidence>
<protein>
    <recommendedName>
        <fullName evidence="10">MotA/TolQ/ExbB proton channel domain-containing protein</fullName>
    </recommendedName>
</protein>